<dbReference type="SUPFAM" id="SSF53335">
    <property type="entry name" value="S-adenosyl-L-methionine-dependent methyltransferases"/>
    <property type="match status" value="1"/>
</dbReference>
<dbReference type="GO" id="GO:0032259">
    <property type="term" value="P:methylation"/>
    <property type="evidence" value="ECO:0007669"/>
    <property type="project" value="UniProtKB-KW"/>
</dbReference>
<evidence type="ECO:0000256" key="3">
    <source>
        <dbReference type="ARBA" id="ARBA00022691"/>
    </source>
</evidence>
<name>A0ABS4AP19_9PROT</name>
<sequence>MTISAEQPEPTKLVWTRELVNRFWNGLSRAGHGDTRVFGRMARRSIHWLIARHLVKGGRHLDFGAGGGEIAEHLIDQGYPFAAIDPASDRAARADALLSGKAGYLPAPEPGGSETFDAVTCFEVLEHVLDDEFEGVCDTLAGLVKPGGRLIITTPNSEDLDDGVVYCPVANVTFHRWQHVRSITPAMMDAMFARRGFSKVCLHQLDFIDALYEPYLHMLGFIDRPLAEGEIIPLHIHNINHNIDSVIGGASSILYVGQKAPSLNEPSD</sequence>
<dbReference type="Gene3D" id="3.40.50.150">
    <property type="entry name" value="Vaccinia Virus protein VP39"/>
    <property type="match status" value="1"/>
</dbReference>
<dbReference type="PANTHER" id="PTHR43464:SF19">
    <property type="entry name" value="UBIQUINONE BIOSYNTHESIS O-METHYLTRANSFERASE, MITOCHONDRIAL"/>
    <property type="match status" value="1"/>
</dbReference>
<keyword evidence="3" id="KW-0949">S-adenosyl-L-methionine</keyword>
<dbReference type="RefSeq" id="WP_209349930.1">
    <property type="nucleotide sequence ID" value="NZ_JAGIYZ010000001.1"/>
</dbReference>
<accession>A0ABS4AP19</accession>
<keyword evidence="5" id="KW-1185">Reference proteome</keyword>
<keyword evidence="2" id="KW-0808">Transferase</keyword>
<dbReference type="GO" id="GO:0008168">
    <property type="term" value="F:methyltransferase activity"/>
    <property type="evidence" value="ECO:0007669"/>
    <property type="project" value="UniProtKB-KW"/>
</dbReference>
<evidence type="ECO:0000256" key="2">
    <source>
        <dbReference type="ARBA" id="ARBA00022679"/>
    </source>
</evidence>
<dbReference type="Pfam" id="PF13489">
    <property type="entry name" value="Methyltransf_23"/>
    <property type="match status" value="1"/>
</dbReference>
<protein>
    <submittedName>
        <fullName evidence="4">Class I SAM-dependent methyltransferase</fullName>
    </submittedName>
</protein>
<dbReference type="InterPro" id="IPR029063">
    <property type="entry name" value="SAM-dependent_MTases_sf"/>
</dbReference>
<reference evidence="4 5" key="1">
    <citation type="submission" date="2021-03" db="EMBL/GenBank/DDBJ databases">
        <authorList>
            <person name="So Y."/>
        </authorList>
    </citation>
    <scope>NUCLEOTIDE SEQUENCE [LARGE SCALE GENOMIC DNA]</scope>
    <source>
        <strain evidence="4 5">PWR1</strain>
    </source>
</reference>
<comment type="caution">
    <text evidence="4">The sequence shown here is derived from an EMBL/GenBank/DDBJ whole genome shotgun (WGS) entry which is preliminary data.</text>
</comment>
<proteinExistence type="predicted"/>
<organism evidence="4 5">
    <name type="scientific">Roseomonas nitratireducens</name>
    <dbReference type="NCBI Taxonomy" id="2820810"/>
    <lineage>
        <taxon>Bacteria</taxon>
        <taxon>Pseudomonadati</taxon>
        <taxon>Pseudomonadota</taxon>
        <taxon>Alphaproteobacteria</taxon>
        <taxon>Acetobacterales</taxon>
        <taxon>Roseomonadaceae</taxon>
        <taxon>Roseomonas</taxon>
    </lineage>
</organism>
<evidence type="ECO:0000313" key="5">
    <source>
        <dbReference type="Proteomes" id="UP000680815"/>
    </source>
</evidence>
<dbReference type="Proteomes" id="UP000680815">
    <property type="component" value="Unassembled WGS sequence"/>
</dbReference>
<gene>
    <name evidence="4" type="ORF">J5Y09_01460</name>
</gene>
<dbReference type="PANTHER" id="PTHR43464">
    <property type="entry name" value="METHYLTRANSFERASE"/>
    <property type="match status" value="1"/>
</dbReference>
<dbReference type="EMBL" id="JAGIYZ010000001">
    <property type="protein sequence ID" value="MBP0462566.1"/>
    <property type="molecule type" value="Genomic_DNA"/>
</dbReference>
<keyword evidence="1 4" id="KW-0489">Methyltransferase</keyword>
<evidence type="ECO:0000256" key="1">
    <source>
        <dbReference type="ARBA" id="ARBA00022603"/>
    </source>
</evidence>
<evidence type="ECO:0000313" key="4">
    <source>
        <dbReference type="EMBL" id="MBP0462566.1"/>
    </source>
</evidence>